<accession>A0A830I1D2</accession>
<dbReference type="Gene3D" id="2.60.40.790">
    <property type="match status" value="1"/>
</dbReference>
<feature type="domain" description="CS" evidence="2">
    <location>
        <begin position="155"/>
        <end position="272"/>
    </location>
</feature>
<keyword evidence="4" id="KW-1185">Reference proteome</keyword>
<gene>
    <name evidence="3" type="ORF">PPROV_001060700</name>
</gene>
<evidence type="ECO:0000313" key="3">
    <source>
        <dbReference type="EMBL" id="GHP11880.1"/>
    </source>
</evidence>
<evidence type="ECO:0000313" key="4">
    <source>
        <dbReference type="Proteomes" id="UP000660262"/>
    </source>
</evidence>
<dbReference type="InterPro" id="IPR008978">
    <property type="entry name" value="HSP20-like_chaperone"/>
</dbReference>
<dbReference type="Pfam" id="PF04969">
    <property type="entry name" value="CS"/>
    <property type="match status" value="1"/>
</dbReference>
<dbReference type="Proteomes" id="UP000660262">
    <property type="component" value="Unassembled WGS sequence"/>
</dbReference>
<dbReference type="EMBL" id="BNJQ01000037">
    <property type="protein sequence ID" value="GHP11880.1"/>
    <property type="molecule type" value="Genomic_DNA"/>
</dbReference>
<evidence type="ECO:0000256" key="1">
    <source>
        <dbReference type="SAM" id="MobiDB-lite"/>
    </source>
</evidence>
<evidence type="ECO:0000259" key="2">
    <source>
        <dbReference type="PROSITE" id="PS51203"/>
    </source>
</evidence>
<name>A0A830I1D2_9CHLO</name>
<organism evidence="3 4">
    <name type="scientific">Pycnococcus provasolii</name>
    <dbReference type="NCBI Taxonomy" id="41880"/>
    <lineage>
        <taxon>Eukaryota</taxon>
        <taxon>Viridiplantae</taxon>
        <taxon>Chlorophyta</taxon>
        <taxon>Pseudoscourfieldiophyceae</taxon>
        <taxon>Pseudoscourfieldiales</taxon>
        <taxon>Pycnococcaceae</taxon>
        <taxon>Pycnococcus</taxon>
    </lineage>
</organism>
<feature type="region of interest" description="Disordered" evidence="1">
    <location>
        <begin position="272"/>
        <end position="294"/>
    </location>
</feature>
<sequence>MAKSSLSSKRVRRISVLALPLGLQAFDNDDLFARRSLGTAVTCCHDNPTSSGVSTPLGSELSAASGALTIAYASRRKLEVAAERVEMPPPPPKPHMHHERSADVKFQSGLASVAVRPAWNVYASMTPIDVAVDLRSKLARKRRFTEKKQVRSFDTTVDCYYWEDGKSRDDTREHILLYVPMRGEPNLAKEHVTVTFGERSVALVVAVPQQGCKDGEAHVHTYRLKLEPLSHAIDASKSKFSVRAATRTIVVRMKKSAADLELPEHRKWYGLTPSSAVPPPTHLGVKGRGGPDRIGVARELENTDNIRQGPGRHQRFS</sequence>
<proteinExistence type="predicted"/>
<comment type="caution">
    <text evidence="3">The sequence shown here is derived from an EMBL/GenBank/DDBJ whole genome shotgun (WGS) entry which is preliminary data.</text>
</comment>
<dbReference type="InterPro" id="IPR007052">
    <property type="entry name" value="CS_dom"/>
</dbReference>
<protein>
    <recommendedName>
        <fullName evidence="2">CS domain-containing protein</fullName>
    </recommendedName>
</protein>
<dbReference type="PROSITE" id="PS51203">
    <property type="entry name" value="CS"/>
    <property type="match status" value="1"/>
</dbReference>
<reference evidence="3" key="1">
    <citation type="submission" date="2020-10" db="EMBL/GenBank/DDBJ databases">
        <title>Unveiling of a novel bifunctional photoreceptor, Dualchrome1, isolated from a cosmopolitan green alga.</title>
        <authorList>
            <person name="Suzuki S."/>
            <person name="Kawachi M."/>
        </authorList>
    </citation>
    <scope>NUCLEOTIDE SEQUENCE</scope>
    <source>
        <strain evidence="3">NIES 2893</strain>
    </source>
</reference>
<dbReference type="AlphaFoldDB" id="A0A830I1D2"/>